<reference evidence="1 2" key="1">
    <citation type="journal article" date="2023" name="Life. Sci Alliance">
        <title>Evolutionary insights into 3D genome organization and epigenetic landscape of Vigna mungo.</title>
        <authorList>
            <person name="Junaid A."/>
            <person name="Singh B."/>
            <person name="Bhatia S."/>
        </authorList>
    </citation>
    <scope>NUCLEOTIDE SEQUENCE [LARGE SCALE GENOMIC DNA]</scope>
    <source>
        <strain evidence="1">Urdbean</strain>
    </source>
</reference>
<accession>A0AAQ3N230</accession>
<keyword evidence="2" id="KW-1185">Reference proteome</keyword>
<dbReference type="GO" id="GO:0031490">
    <property type="term" value="F:chromatin DNA binding"/>
    <property type="evidence" value="ECO:0007669"/>
    <property type="project" value="InterPro"/>
</dbReference>
<dbReference type="PANTHER" id="PTHR33137">
    <property type="entry name" value="MEDIATOR OF RNA POLYMERASE II TRANSCRIPTION SUBUNIT 15A-RELATED"/>
    <property type="match status" value="1"/>
</dbReference>
<sequence>MKSIERFEEEVFDTAKDEAEYITRISTKMKGTRPPFQSEECNLLPSQVSGSGYGNAVQEQTSGETTPVISNSAILTPPLLENCNKVKEHFQDHSSICDDSSPAMQHLIKVLTSISAEALMASCGEIGMIFHLSDDKSTLEPLNGQPIGVIDSNSKKENHTLSEEIKEINKQLIDTEVVIDKNNKIFPTTIEAQNIAVGGEGLTVKLFFNSVTVNLNSMSKHDFHKKDIAMSWDHCARETICEYAELHGGGTFTSKYGGWQDCLHDS</sequence>
<dbReference type="GO" id="GO:0003713">
    <property type="term" value="F:transcription coactivator activity"/>
    <property type="evidence" value="ECO:0007669"/>
    <property type="project" value="InterPro"/>
</dbReference>
<proteinExistence type="predicted"/>
<dbReference type="InterPro" id="IPR044661">
    <property type="entry name" value="MED15a/b/c-like"/>
</dbReference>
<protein>
    <submittedName>
        <fullName evidence="1">Uncharacterized protein</fullName>
    </submittedName>
</protein>
<name>A0AAQ3N230_VIGMU</name>
<evidence type="ECO:0000313" key="2">
    <source>
        <dbReference type="Proteomes" id="UP001374535"/>
    </source>
</evidence>
<gene>
    <name evidence="1" type="ORF">V8G54_027139</name>
</gene>
<evidence type="ECO:0000313" key="1">
    <source>
        <dbReference type="EMBL" id="WVZ01070.1"/>
    </source>
</evidence>
<organism evidence="1 2">
    <name type="scientific">Vigna mungo</name>
    <name type="common">Black gram</name>
    <name type="synonym">Phaseolus mungo</name>
    <dbReference type="NCBI Taxonomy" id="3915"/>
    <lineage>
        <taxon>Eukaryota</taxon>
        <taxon>Viridiplantae</taxon>
        <taxon>Streptophyta</taxon>
        <taxon>Embryophyta</taxon>
        <taxon>Tracheophyta</taxon>
        <taxon>Spermatophyta</taxon>
        <taxon>Magnoliopsida</taxon>
        <taxon>eudicotyledons</taxon>
        <taxon>Gunneridae</taxon>
        <taxon>Pentapetalae</taxon>
        <taxon>rosids</taxon>
        <taxon>fabids</taxon>
        <taxon>Fabales</taxon>
        <taxon>Fabaceae</taxon>
        <taxon>Papilionoideae</taxon>
        <taxon>50 kb inversion clade</taxon>
        <taxon>NPAAA clade</taxon>
        <taxon>indigoferoid/millettioid clade</taxon>
        <taxon>Phaseoleae</taxon>
        <taxon>Vigna</taxon>
    </lineage>
</organism>
<dbReference type="Proteomes" id="UP001374535">
    <property type="component" value="Chromosome 8"/>
</dbReference>
<dbReference type="AlphaFoldDB" id="A0AAQ3N230"/>
<dbReference type="EMBL" id="CP144693">
    <property type="protein sequence ID" value="WVZ01070.1"/>
    <property type="molecule type" value="Genomic_DNA"/>
</dbReference>
<dbReference type="PANTHER" id="PTHR33137:SF37">
    <property type="entry name" value="MEDIATOR COMPLEX SUBUNIT 15 KIX DOMAIN-CONTAINING PROTEIN"/>
    <property type="match status" value="1"/>
</dbReference>